<accession>A0A315Z8N0</accession>
<dbReference type="RefSeq" id="WP_109618390.1">
    <property type="nucleotide sequence ID" value="NZ_QGDO01000003.1"/>
</dbReference>
<keyword evidence="3" id="KW-1185">Reference proteome</keyword>
<dbReference type="AlphaFoldDB" id="A0A315Z8N0"/>
<dbReference type="OrthoDB" id="876123at2"/>
<sequence length="555" mass="60895">MVIKRSILFLLVYVFLNNVGQAQTKPSGEGTFSNPFQIEELDHLRWLAEDDSEFTDAERWGKYYQLIADIDASATNDGGQGFTPIGNSTDQFTGSFDGQAYVISNLYINKPSSNYIGLFGYIAAAGRVKNFGLTNVSIIGQNYVGAIAGRNEGTVKKVYSSGSVEGTNKTIGGIVGDNAVSGSLKRTYSSASVKGVKNVGGLIGGNFGSAVIEESYSTGAVDPTGTDIGGLVGKNNSSVAVSSSYWDIETSGLGTSAGLDETLYGLTTLEFADASNFSSWDFDSNWTLATYNIVDGSTTRPHIFMYTITVSQGENGEVSPSTVSLYKRASQTFSIIPDTNFEILELKVDGDVVPSDLSYTFSDIESDHTLEVTFYNPSGTLPVQLVYFGGKVVDENINLNWTTATETDNLSFTVERSTDGVNFKALGKINGQGNSLNIHEYTYTDQMPYMGDNFYRLKTTDFRNRIEYSSVIYIQHILEQHTLKIMPNPSYGKFKIIHSGVSNLQILNLEGQVIDELKDNTSNFIHIELADKYKGLFLIRYFFRGQFYTKKLVIN</sequence>
<dbReference type="Gene3D" id="2.160.20.110">
    <property type="match status" value="1"/>
</dbReference>
<dbReference type="EMBL" id="QGDO01000003">
    <property type="protein sequence ID" value="PWJ41925.1"/>
    <property type="molecule type" value="Genomic_DNA"/>
</dbReference>
<evidence type="ECO:0000313" key="2">
    <source>
        <dbReference type="EMBL" id="PWJ41925.1"/>
    </source>
</evidence>
<dbReference type="Proteomes" id="UP000245535">
    <property type="component" value="Unassembled WGS sequence"/>
</dbReference>
<gene>
    <name evidence="2" type="ORF">BC781_103175</name>
</gene>
<keyword evidence="1" id="KW-0732">Signal</keyword>
<evidence type="ECO:0000313" key="3">
    <source>
        <dbReference type="Proteomes" id="UP000245535"/>
    </source>
</evidence>
<organism evidence="2 3">
    <name type="scientific">Sediminitomix flava</name>
    <dbReference type="NCBI Taxonomy" id="379075"/>
    <lineage>
        <taxon>Bacteria</taxon>
        <taxon>Pseudomonadati</taxon>
        <taxon>Bacteroidota</taxon>
        <taxon>Cytophagia</taxon>
        <taxon>Cytophagales</taxon>
        <taxon>Flammeovirgaceae</taxon>
        <taxon>Sediminitomix</taxon>
    </lineage>
</organism>
<name>A0A315Z8N0_SEDFL</name>
<protein>
    <submittedName>
        <fullName evidence="2">Putative secreted protein (Por secretion system target)</fullName>
    </submittedName>
</protein>
<proteinExistence type="predicted"/>
<feature type="chain" id="PRO_5016356313" evidence="1">
    <location>
        <begin position="23"/>
        <end position="555"/>
    </location>
</feature>
<dbReference type="NCBIfam" id="TIGR04183">
    <property type="entry name" value="Por_Secre_tail"/>
    <property type="match status" value="1"/>
</dbReference>
<comment type="caution">
    <text evidence="2">The sequence shown here is derived from an EMBL/GenBank/DDBJ whole genome shotgun (WGS) entry which is preliminary data.</text>
</comment>
<dbReference type="InterPro" id="IPR026444">
    <property type="entry name" value="Secre_tail"/>
</dbReference>
<evidence type="ECO:0000256" key="1">
    <source>
        <dbReference type="SAM" id="SignalP"/>
    </source>
</evidence>
<reference evidence="2 3" key="1">
    <citation type="submission" date="2018-03" db="EMBL/GenBank/DDBJ databases">
        <title>Genomic Encyclopedia of Archaeal and Bacterial Type Strains, Phase II (KMG-II): from individual species to whole genera.</title>
        <authorList>
            <person name="Goeker M."/>
        </authorList>
    </citation>
    <scope>NUCLEOTIDE SEQUENCE [LARGE SCALE GENOMIC DNA]</scope>
    <source>
        <strain evidence="2 3">DSM 28229</strain>
    </source>
</reference>
<feature type="signal peptide" evidence="1">
    <location>
        <begin position="1"/>
        <end position="22"/>
    </location>
</feature>